<dbReference type="AlphaFoldDB" id="A0A9P8LGI9"/>
<dbReference type="PANTHER" id="PTHR34502:SF5">
    <property type="entry name" value="DUF6594 DOMAIN-CONTAINING PROTEIN"/>
    <property type="match status" value="1"/>
</dbReference>
<comment type="caution">
    <text evidence="2">The sequence shown here is derived from an EMBL/GenBank/DDBJ whole genome shotgun (WGS) entry which is preliminary data.</text>
</comment>
<dbReference type="PANTHER" id="PTHR34502">
    <property type="entry name" value="DUF6594 DOMAIN-CONTAINING PROTEIN-RELATED"/>
    <property type="match status" value="1"/>
</dbReference>
<gene>
    <name evidence="2" type="ORF">GP486_001642</name>
</gene>
<dbReference type="Proteomes" id="UP000750711">
    <property type="component" value="Unassembled WGS sequence"/>
</dbReference>
<protein>
    <recommendedName>
        <fullName evidence="1">DUF6594 domain-containing protein</fullName>
    </recommendedName>
</protein>
<evidence type="ECO:0000259" key="1">
    <source>
        <dbReference type="Pfam" id="PF20237"/>
    </source>
</evidence>
<evidence type="ECO:0000313" key="2">
    <source>
        <dbReference type="EMBL" id="KAH0564965.1"/>
    </source>
</evidence>
<reference evidence="2" key="1">
    <citation type="submission" date="2021-03" db="EMBL/GenBank/DDBJ databases">
        <title>Comparative genomics and phylogenomic investigation of the class Geoglossomycetes provide insights into ecological specialization and systematics.</title>
        <authorList>
            <person name="Melie T."/>
            <person name="Pirro S."/>
            <person name="Miller A.N."/>
            <person name="Quandt A."/>
        </authorList>
    </citation>
    <scope>NUCLEOTIDE SEQUENCE</scope>
    <source>
        <strain evidence="2">CAQ_001_2017</strain>
    </source>
</reference>
<sequence>MENGQEAFNVHGYDKLARFLGGHPQMMIFRLFSTLGAKYTLYLQAELSHLEKDLEDASRADSEAEDGERRNYQNSWWNMHRARKYEDWQIQRVNEVGKALDKYCEIISAAFALGVPPVR</sequence>
<proteinExistence type="predicted"/>
<keyword evidence="3" id="KW-1185">Reference proteome</keyword>
<evidence type="ECO:0000313" key="3">
    <source>
        <dbReference type="Proteomes" id="UP000750711"/>
    </source>
</evidence>
<accession>A0A9P8LGI9</accession>
<organism evidence="2 3">
    <name type="scientific">Trichoglossum hirsutum</name>
    <dbReference type="NCBI Taxonomy" id="265104"/>
    <lineage>
        <taxon>Eukaryota</taxon>
        <taxon>Fungi</taxon>
        <taxon>Dikarya</taxon>
        <taxon>Ascomycota</taxon>
        <taxon>Pezizomycotina</taxon>
        <taxon>Geoglossomycetes</taxon>
        <taxon>Geoglossales</taxon>
        <taxon>Geoglossaceae</taxon>
        <taxon>Trichoglossum</taxon>
    </lineage>
</organism>
<dbReference type="Pfam" id="PF20237">
    <property type="entry name" value="DUF6594"/>
    <property type="match status" value="1"/>
</dbReference>
<feature type="domain" description="DUF6594" evidence="1">
    <location>
        <begin position="13"/>
        <end position="109"/>
    </location>
</feature>
<dbReference type="EMBL" id="JAGHQM010000154">
    <property type="protein sequence ID" value="KAH0564965.1"/>
    <property type="molecule type" value="Genomic_DNA"/>
</dbReference>
<dbReference type="InterPro" id="IPR046529">
    <property type="entry name" value="DUF6594"/>
</dbReference>
<name>A0A9P8LGI9_9PEZI</name>